<dbReference type="InterPro" id="IPR020449">
    <property type="entry name" value="Tscrpt_reg_AraC-type_HTH"/>
</dbReference>
<dbReference type="CDD" id="cd06986">
    <property type="entry name" value="cupin_MmsR-like_N"/>
    <property type="match status" value="1"/>
</dbReference>
<dbReference type="GO" id="GO:0003700">
    <property type="term" value="F:DNA-binding transcription factor activity"/>
    <property type="evidence" value="ECO:0007669"/>
    <property type="project" value="InterPro"/>
</dbReference>
<dbReference type="SMART" id="SM00342">
    <property type="entry name" value="HTH_ARAC"/>
    <property type="match status" value="1"/>
</dbReference>
<dbReference type="InterPro" id="IPR018060">
    <property type="entry name" value="HTH_AraC"/>
</dbReference>
<reference evidence="5" key="1">
    <citation type="submission" date="2020-10" db="EMBL/GenBank/DDBJ databases">
        <authorList>
            <person name="Gilroy R."/>
        </authorList>
    </citation>
    <scope>NUCLEOTIDE SEQUENCE</scope>
    <source>
        <strain evidence="5">ChiHjej12B11-29160</strain>
    </source>
</reference>
<dbReference type="PRINTS" id="PR00032">
    <property type="entry name" value="HTHARAC"/>
</dbReference>
<reference evidence="5" key="2">
    <citation type="journal article" date="2021" name="PeerJ">
        <title>Extensive microbial diversity within the chicken gut microbiome revealed by metagenomics and culture.</title>
        <authorList>
            <person name="Gilroy R."/>
            <person name="Ravi A."/>
            <person name="Getino M."/>
            <person name="Pursley I."/>
            <person name="Horton D.L."/>
            <person name="Alikhan N.F."/>
            <person name="Baker D."/>
            <person name="Gharbi K."/>
            <person name="Hall N."/>
            <person name="Watson M."/>
            <person name="Adriaenssens E.M."/>
            <person name="Foster-Nyarko E."/>
            <person name="Jarju S."/>
            <person name="Secka A."/>
            <person name="Antonio M."/>
            <person name="Oren A."/>
            <person name="Chaudhuri R.R."/>
            <person name="La Ragione R."/>
            <person name="Hildebrand F."/>
            <person name="Pallen M.J."/>
        </authorList>
    </citation>
    <scope>NUCLEOTIDE SEQUENCE</scope>
    <source>
        <strain evidence="5">ChiHjej12B11-29160</strain>
    </source>
</reference>
<evidence type="ECO:0000256" key="2">
    <source>
        <dbReference type="ARBA" id="ARBA00023125"/>
    </source>
</evidence>
<name>A0A9D1HY20_9ACTN</name>
<evidence type="ECO:0000259" key="4">
    <source>
        <dbReference type="PROSITE" id="PS01124"/>
    </source>
</evidence>
<dbReference type="EMBL" id="DVMQ01000020">
    <property type="protein sequence ID" value="HIU24796.1"/>
    <property type="molecule type" value="Genomic_DNA"/>
</dbReference>
<sequence>MRPHEIEYSVFSGSSFTDLMPYQYGREVCRPSYMYGPARRSHYLFHYIIEGEGTLTSTLDDGKQVSFPVHANEGFLIFPGQVTTYSASSLNPWEYIWVEFDGTHVRRALERVGLTKSYPIYRSQDQALRDQMYQTMQTLLDRRSDSDFYLVGTTYYFFDALIRSAEPHRTDHANLRNSFYIDTALTFVENNYQHDISVEDIARSCGINRSYFGKLFKDVMGISPQQYLIQYRMEKACDLLKLSGLSIHEVGEAVGYPNQLHFSRAFKNAMGMSPRTWRSEHVTH</sequence>
<dbReference type="PANTHER" id="PTHR43280">
    <property type="entry name" value="ARAC-FAMILY TRANSCRIPTIONAL REGULATOR"/>
    <property type="match status" value="1"/>
</dbReference>
<dbReference type="Proteomes" id="UP000824078">
    <property type="component" value="Unassembled WGS sequence"/>
</dbReference>
<gene>
    <name evidence="5" type="ORF">IAD17_07730</name>
</gene>
<dbReference type="Pfam" id="PF02311">
    <property type="entry name" value="AraC_binding"/>
    <property type="match status" value="1"/>
</dbReference>
<feature type="domain" description="HTH araC/xylS-type" evidence="4">
    <location>
        <begin position="182"/>
        <end position="280"/>
    </location>
</feature>
<dbReference type="Gene3D" id="2.60.120.280">
    <property type="entry name" value="Regulatory protein AraC"/>
    <property type="match status" value="1"/>
</dbReference>
<dbReference type="SUPFAM" id="SSF46689">
    <property type="entry name" value="Homeodomain-like"/>
    <property type="match status" value="2"/>
</dbReference>
<dbReference type="InterPro" id="IPR037923">
    <property type="entry name" value="HTH-like"/>
</dbReference>
<proteinExistence type="predicted"/>
<dbReference type="InterPro" id="IPR018062">
    <property type="entry name" value="HTH_AraC-typ_CS"/>
</dbReference>
<dbReference type="SUPFAM" id="SSF51215">
    <property type="entry name" value="Regulatory protein AraC"/>
    <property type="match status" value="1"/>
</dbReference>
<dbReference type="InterPro" id="IPR003313">
    <property type="entry name" value="AraC-bd"/>
</dbReference>
<dbReference type="PROSITE" id="PS01124">
    <property type="entry name" value="HTH_ARAC_FAMILY_2"/>
    <property type="match status" value="1"/>
</dbReference>
<keyword evidence="2" id="KW-0238">DNA-binding</keyword>
<organism evidence="5 6">
    <name type="scientific">Candidatus Coprovicinus avistercoris</name>
    <dbReference type="NCBI Taxonomy" id="2840754"/>
    <lineage>
        <taxon>Bacteria</taxon>
        <taxon>Bacillati</taxon>
        <taxon>Actinomycetota</taxon>
        <taxon>Coriobacteriia</taxon>
        <taxon>Coriobacteriales</taxon>
        <taxon>Coriobacteriaceae</taxon>
        <taxon>Coriobacteriaceae incertae sedis</taxon>
        <taxon>Candidatus Coprovicinus</taxon>
    </lineage>
</organism>
<dbReference type="GO" id="GO:0043565">
    <property type="term" value="F:sequence-specific DNA binding"/>
    <property type="evidence" value="ECO:0007669"/>
    <property type="project" value="InterPro"/>
</dbReference>
<dbReference type="Pfam" id="PF12833">
    <property type="entry name" value="HTH_18"/>
    <property type="match status" value="1"/>
</dbReference>
<keyword evidence="1" id="KW-0805">Transcription regulation</keyword>
<evidence type="ECO:0000256" key="1">
    <source>
        <dbReference type="ARBA" id="ARBA00023015"/>
    </source>
</evidence>
<evidence type="ECO:0000256" key="3">
    <source>
        <dbReference type="ARBA" id="ARBA00023163"/>
    </source>
</evidence>
<evidence type="ECO:0000313" key="5">
    <source>
        <dbReference type="EMBL" id="HIU24796.1"/>
    </source>
</evidence>
<accession>A0A9D1HY20</accession>
<dbReference type="AlphaFoldDB" id="A0A9D1HY20"/>
<dbReference type="InterPro" id="IPR009057">
    <property type="entry name" value="Homeodomain-like_sf"/>
</dbReference>
<dbReference type="PROSITE" id="PS00041">
    <property type="entry name" value="HTH_ARAC_FAMILY_1"/>
    <property type="match status" value="1"/>
</dbReference>
<dbReference type="PANTHER" id="PTHR43280:SF30">
    <property type="entry name" value="MMSAB OPERON REGULATORY PROTEIN"/>
    <property type="match status" value="1"/>
</dbReference>
<dbReference type="Gene3D" id="1.10.10.60">
    <property type="entry name" value="Homeodomain-like"/>
    <property type="match status" value="2"/>
</dbReference>
<protein>
    <submittedName>
        <fullName evidence="5">AraC family transcriptional regulator</fullName>
    </submittedName>
</protein>
<keyword evidence="3" id="KW-0804">Transcription</keyword>
<evidence type="ECO:0000313" key="6">
    <source>
        <dbReference type="Proteomes" id="UP000824078"/>
    </source>
</evidence>
<comment type="caution">
    <text evidence="5">The sequence shown here is derived from an EMBL/GenBank/DDBJ whole genome shotgun (WGS) entry which is preliminary data.</text>
</comment>